<dbReference type="InterPro" id="IPR012678">
    <property type="entry name" value="Ribosomal_uL23/eL15/eS24_sf"/>
</dbReference>
<dbReference type="GO" id="GO:1990904">
    <property type="term" value="C:ribonucleoprotein complex"/>
    <property type="evidence" value="ECO:0007669"/>
    <property type="project" value="UniProtKB-KW"/>
</dbReference>
<dbReference type="GO" id="GO:0005840">
    <property type="term" value="C:ribosome"/>
    <property type="evidence" value="ECO:0007669"/>
    <property type="project" value="UniProtKB-KW"/>
</dbReference>
<dbReference type="GO" id="GO:0003735">
    <property type="term" value="F:structural constituent of ribosome"/>
    <property type="evidence" value="ECO:0007669"/>
    <property type="project" value="InterPro"/>
</dbReference>
<organism evidence="5">
    <name type="scientific">Sesamum calycinum</name>
    <dbReference type="NCBI Taxonomy" id="2727403"/>
    <lineage>
        <taxon>Eukaryota</taxon>
        <taxon>Viridiplantae</taxon>
        <taxon>Streptophyta</taxon>
        <taxon>Embryophyta</taxon>
        <taxon>Tracheophyta</taxon>
        <taxon>Spermatophyta</taxon>
        <taxon>Magnoliopsida</taxon>
        <taxon>eudicotyledons</taxon>
        <taxon>Gunneridae</taxon>
        <taxon>Pentapetalae</taxon>
        <taxon>asterids</taxon>
        <taxon>lamiids</taxon>
        <taxon>Lamiales</taxon>
        <taxon>Pedaliaceae</taxon>
        <taxon>Sesamum</taxon>
    </lineage>
</organism>
<proteinExistence type="inferred from homology"/>
<dbReference type="InterPro" id="IPR000439">
    <property type="entry name" value="Ribosomal_eL15"/>
</dbReference>
<evidence type="ECO:0000256" key="3">
    <source>
        <dbReference type="ARBA" id="ARBA00023274"/>
    </source>
</evidence>
<keyword evidence="2 4" id="KW-0689">Ribosomal protein</keyword>
<comment type="similarity">
    <text evidence="1 4">Belongs to the eukaryotic ribosomal protein eL15 family.</text>
</comment>
<accession>A0AAW2PBP7</accession>
<keyword evidence="3 4" id="KW-0687">Ribonucleoprotein</keyword>
<name>A0AAW2PBP7_9LAMI</name>
<dbReference type="EMBL" id="JACGWM010000009">
    <property type="protein sequence ID" value="KAL0352161.1"/>
    <property type="molecule type" value="Genomic_DNA"/>
</dbReference>
<reference evidence="5" key="2">
    <citation type="journal article" date="2024" name="Plant">
        <title>Genomic evolution and insights into agronomic trait innovations of Sesamum species.</title>
        <authorList>
            <person name="Miao H."/>
            <person name="Wang L."/>
            <person name="Qu L."/>
            <person name="Liu H."/>
            <person name="Sun Y."/>
            <person name="Le M."/>
            <person name="Wang Q."/>
            <person name="Wei S."/>
            <person name="Zheng Y."/>
            <person name="Lin W."/>
            <person name="Duan Y."/>
            <person name="Cao H."/>
            <person name="Xiong S."/>
            <person name="Wang X."/>
            <person name="Wei L."/>
            <person name="Li C."/>
            <person name="Ma Q."/>
            <person name="Ju M."/>
            <person name="Zhao R."/>
            <person name="Li G."/>
            <person name="Mu C."/>
            <person name="Tian Q."/>
            <person name="Mei H."/>
            <person name="Zhang T."/>
            <person name="Gao T."/>
            <person name="Zhang H."/>
        </authorList>
    </citation>
    <scope>NUCLEOTIDE SEQUENCE</scope>
    <source>
        <strain evidence="5">KEN8</strain>
    </source>
</reference>
<evidence type="ECO:0000313" key="5">
    <source>
        <dbReference type="EMBL" id="KAL0352161.1"/>
    </source>
</evidence>
<reference evidence="5" key="1">
    <citation type="submission" date="2020-06" db="EMBL/GenBank/DDBJ databases">
        <authorList>
            <person name="Li T."/>
            <person name="Hu X."/>
            <person name="Zhang T."/>
            <person name="Song X."/>
            <person name="Zhang H."/>
            <person name="Dai N."/>
            <person name="Sheng W."/>
            <person name="Hou X."/>
            <person name="Wei L."/>
        </authorList>
    </citation>
    <scope>NUCLEOTIDE SEQUENCE</scope>
    <source>
        <strain evidence="5">KEN8</strain>
        <tissue evidence="5">Leaf</tissue>
    </source>
</reference>
<dbReference type="Gene3D" id="3.40.1120.10">
    <property type="entry name" value="Ribosomal protein l15e"/>
    <property type="match status" value="1"/>
</dbReference>
<dbReference type="Pfam" id="PF00827">
    <property type="entry name" value="Ribosomal_L15e"/>
    <property type="match status" value="1"/>
</dbReference>
<dbReference type="SUPFAM" id="SSF54189">
    <property type="entry name" value="Ribosomal proteins S24e, L23 and L15e"/>
    <property type="match status" value="1"/>
</dbReference>
<evidence type="ECO:0000256" key="4">
    <source>
        <dbReference type="RuleBase" id="RU000663"/>
    </source>
</evidence>
<protein>
    <recommendedName>
        <fullName evidence="4">Ribosomal protein L15</fullName>
    </recommendedName>
</protein>
<evidence type="ECO:0000256" key="2">
    <source>
        <dbReference type="ARBA" id="ARBA00022980"/>
    </source>
</evidence>
<dbReference type="GO" id="GO:0006412">
    <property type="term" value="P:translation"/>
    <property type="evidence" value="ECO:0007669"/>
    <property type="project" value="InterPro"/>
</dbReference>
<dbReference type="AlphaFoldDB" id="A0AAW2PBP7"/>
<gene>
    <name evidence="5" type="ORF">Scaly_1604800</name>
</gene>
<dbReference type="GO" id="GO:0003729">
    <property type="term" value="F:mRNA binding"/>
    <property type="evidence" value="ECO:0007669"/>
    <property type="project" value="UniProtKB-ARBA"/>
</dbReference>
<sequence length="121" mass="13857">MGAYTYVSELWKKKQSDVMRFLLRVRCWEYRQVCHHPPRQGPTPRLQGQAGMLECISSVILFKLSFLKIAIELWGMSSTVSVLDVVEERDQSPSGIVIGTDLHLYERSRMGIGVVDKYPVL</sequence>
<dbReference type="InterPro" id="IPR024794">
    <property type="entry name" value="Rbsml_eL15_core_dom_sf"/>
</dbReference>
<comment type="caution">
    <text evidence="5">The sequence shown here is derived from an EMBL/GenBank/DDBJ whole genome shotgun (WGS) entry which is preliminary data.</text>
</comment>
<evidence type="ECO:0000256" key="1">
    <source>
        <dbReference type="ARBA" id="ARBA00006857"/>
    </source>
</evidence>